<accession>A0AAD4N6Z2</accession>
<gene>
    <name evidence="2" type="ORF">DdX_08219</name>
</gene>
<evidence type="ECO:0000313" key="2">
    <source>
        <dbReference type="EMBL" id="KAI1714944.1"/>
    </source>
</evidence>
<organism evidence="2 3">
    <name type="scientific">Ditylenchus destructor</name>
    <dbReference type="NCBI Taxonomy" id="166010"/>
    <lineage>
        <taxon>Eukaryota</taxon>
        <taxon>Metazoa</taxon>
        <taxon>Ecdysozoa</taxon>
        <taxon>Nematoda</taxon>
        <taxon>Chromadorea</taxon>
        <taxon>Rhabditida</taxon>
        <taxon>Tylenchina</taxon>
        <taxon>Tylenchomorpha</taxon>
        <taxon>Sphaerularioidea</taxon>
        <taxon>Anguinidae</taxon>
        <taxon>Anguininae</taxon>
        <taxon>Ditylenchus</taxon>
    </lineage>
</organism>
<name>A0AAD4N6Z2_9BILA</name>
<evidence type="ECO:0000313" key="3">
    <source>
        <dbReference type="Proteomes" id="UP001201812"/>
    </source>
</evidence>
<dbReference type="AlphaFoldDB" id="A0AAD4N6Z2"/>
<evidence type="ECO:0000256" key="1">
    <source>
        <dbReference type="SAM" id="MobiDB-lite"/>
    </source>
</evidence>
<sequence length="171" mass="19758">MSRNSRRKFPTKRTTQTRDTSEENSRSALRAIRRKKRRELLLKKLVEMERQKATPLSRHDQIWHSPSTSKFQWTSRDNPPKTTNNSASTSFLRRGQSCHPSFCRNFSLDSNRFSRSPVFNFESDDSNHSWACATFATYNTNSDDAAPVIINFVNIAMEKSATNKNTSTFTL</sequence>
<protein>
    <submittedName>
        <fullName evidence="2">Uncharacterized protein</fullName>
    </submittedName>
</protein>
<dbReference type="Proteomes" id="UP001201812">
    <property type="component" value="Unassembled WGS sequence"/>
</dbReference>
<feature type="region of interest" description="Disordered" evidence="1">
    <location>
        <begin position="67"/>
        <end position="91"/>
    </location>
</feature>
<feature type="compositionally biased region" description="Basic residues" evidence="1">
    <location>
        <begin position="1"/>
        <end position="11"/>
    </location>
</feature>
<feature type="region of interest" description="Disordered" evidence="1">
    <location>
        <begin position="1"/>
        <end position="30"/>
    </location>
</feature>
<comment type="caution">
    <text evidence="2">The sequence shown here is derived from an EMBL/GenBank/DDBJ whole genome shotgun (WGS) entry which is preliminary data.</text>
</comment>
<reference evidence="2" key="1">
    <citation type="submission" date="2022-01" db="EMBL/GenBank/DDBJ databases">
        <title>Genome Sequence Resource for Two Populations of Ditylenchus destructor, the Migratory Endoparasitic Phytonematode.</title>
        <authorList>
            <person name="Zhang H."/>
            <person name="Lin R."/>
            <person name="Xie B."/>
        </authorList>
    </citation>
    <scope>NUCLEOTIDE SEQUENCE</scope>
    <source>
        <strain evidence="2">BazhouSP</strain>
    </source>
</reference>
<dbReference type="EMBL" id="JAKKPZ010000012">
    <property type="protein sequence ID" value="KAI1714944.1"/>
    <property type="molecule type" value="Genomic_DNA"/>
</dbReference>
<proteinExistence type="predicted"/>
<keyword evidence="3" id="KW-1185">Reference proteome</keyword>